<gene>
    <name evidence="1" type="ORF">CDV49_15270</name>
</gene>
<reference evidence="1 2" key="1">
    <citation type="submission" date="2016-12" db="EMBL/GenBank/DDBJ databases">
        <title>Comparison of Traditional DNA-DNA Hybridization with In Silico Genomic Analysis.</title>
        <authorList>
            <person name="Nicholson A.C."/>
            <person name="Humrighouse B.W."/>
            <person name="Graziano J."/>
            <person name="Lasker B."/>
            <person name="Whitney A.M."/>
            <person name="Mcquiston J.R."/>
        </authorList>
    </citation>
    <scope>NUCLEOTIDE SEQUENCE [LARGE SCALE GENOMIC DNA]</scope>
    <source>
        <strain evidence="1 2">H2240</strain>
    </source>
</reference>
<evidence type="ECO:0000313" key="2">
    <source>
        <dbReference type="Proteomes" id="UP000196878"/>
    </source>
</evidence>
<dbReference type="Proteomes" id="UP000196878">
    <property type="component" value="Unassembled WGS sequence"/>
</dbReference>
<evidence type="ECO:0000313" key="1">
    <source>
        <dbReference type="EMBL" id="OWJ76407.1"/>
    </source>
</evidence>
<dbReference type="EMBL" id="NIPW01000028">
    <property type="protein sequence ID" value="OWJ76407.1"/>
    <property type="molecule type" value="Genomic_DNA"/>
</dbReference>
<name>A0A212A9J7_9RHOB</name>
<dbReference type="RefSeq" id="WP_088216262.1">
    <property type="nucleotide sequence ID" value="NZ_NIPW01000028.1"/>
</dbReference>
<keyword evidence="2" id="KW-1185">Reference proteome</keyword>
<protein>
    <submittedName>
        <fullName evidence="1">Uncharacterized protein</fullName>
    </submittedName>
</protein>
<comment type="caution">
    <text evidence="1">The sequence shown here is derived from an EMBL/GenBank/DDBJ whole genome shotgun (WGS) entry which is preliminary data.</text>
</comment>
<organism evidence="1 2">
    <name type="scientific">Haematobacter genomosp. 1</name>
    <dbReference type="NCBI Taxonomy" id="366618"/>
    <lineage>
        <taxon>Bacteria</taxon>
        <taxon>Pseudomonadati</taxon>
        <taxon>Pseudomonadota</taxon>
        <taxon>Alphaproteobacteria</taxon>
        <taxon>Rhodobacterales</taxon>
        <taxon>Paracoccaceae</taxon>
        <taxon>Haematobacter</taxon>
    </lineage>
</organism>
<proteinExistence type="predicted"/>
<dbReference type="AlphaFoldDB" id="A0A212A9J7"/>
<sequence>MSGELDGVEIDPTPFDSWLDDRLLGKPDATWLAPHGAAASATFCRKFGEGMAGGTASDDPIQKRRWAVAKAFTVVGEGLDEVRTYLLDLARGADTVADPVKTAHGGTIFALESHLRDDPGFDIFRDVLRDAVLHIWPVAPQLRFWGCPRGNAGCTPCPQRRLSYSGPATKAMVIKYAGEARQIMRARQVREKRQ</sequence>
<accession>A0A212A9J7</accession>